<evidence type="ECO:0000313" key="1">
    <source>
        <dbReference type="EMBL" id="ARJ49971.1"/>
    </source>
</evidence>
<sequence length="307" mass="35612">MSEIIPFPKLKEKLVRDIMKAMEHAHYENAYDAFNAYERHFELTSQLAILKCEVLWELDAYFELKEETHILMRQGFTPYDTLMIYYIKSLYALGQYRATVDMVEQVIDEVNAHETRLALLPLKDQAQAQLDARQDLMVNQLQRFGQLSHYEQTQLLLTLIDDNAFQFSGTVAFLLENEALVSNIQSLMLEYLRFAQYPRSVTVDKSFCRVDVVPAQLKGIEKTDFKIQLMPQIVKSLETQWPSLVQEAHMLLNTHNIALYPIDLLDYGSIEMWQCAYASYFQQLMGVEGDNSQGIETILKLINSLNT</sequence>
<gene>
    <name evidence="1" type="ORF">B5P37_00675</name>
</gene>
<dbReference type="EMBL" id="CP020773">
    <property type="protein sequence ID" value="ARJ49971.1"/>
    <property type="molecule type" value="Genomic_DNA"/>
</dbReference>
<keyword evidence="2" id="KW-1185">Reference proteome</keyword>
<organism evidence="1 2">
    <name type="scientific">Staphylococcus lutrae</name>
    <dbReference type="NCBI Taxonomy" id="155085"/>
    <lineage>
        <taxon>Bacteria</taxon>
        <taxon>Bacillati</taxon>
        <taxon>Bacillota</taxon>
        <taxon>Bacilli</taxon>
        <taxon>Bacillales</taxon>
        <taxon>Staphylococcaceae</taxon>
        <taxon>Staphylococcus</taxon>
    </lineage>
</organism>
<dbReference type="RefSeq" id="WP_085236139.1">
    <property type="nucleotide sequence ID" value="NZ_CP020773.1"/>
</dbReference>
<reference evidence="1 2" key="1">
    <citation type="submission" date="2017-04" db="EMBL/GenBank/DDBJ databases">
        <authorList>
            <person name="Veseli I.A."/>
            <person name="Tang C."/>
            <person name="Pombert J.-F."/>
        </authorList>
    </citation>
    <scope>NUCLEOTIDE SEQUENCE [LARGE SCALE GENOMIC DNA]</scope>
    <source>
        <strain evidence="1 2">ATCC 700373</strain>
    </source>
</reference>
<accession>A0AAC9RMV6</accession>
<evidence type="ECO:0008006" key="3">
    <source>
        <dbReference type="Google" id="ProtNLM"/>
    </source>
</evidence>
<proteinExistence type="predicted"/>
<dbReference type="KEGG" id="slz:B5P37_00675"/>
<dbReference type="Proteomes" id="UP000242864">
    <property type="component" value="Chromosome"/>
</dbReference>
<name>A0AAC9RMV6_9STAP</name>
<dbReference type="AlphaFoldDB" id="A0AAC9RMV6"/>
<protein>
    <recommendedName>
        <fullName evidence="3">TPR repeat-containing protein</fullName>
    </recommendedName>
</protein>
<evidence type="ECO:0000313" key="2">
    <source>
        <dbReference type="Proteomes" id="UP000242864"/>
    </source>
</evidence>